<organism evidence="1 2">
    <name type="scientific">Mycobacterium [tuberculosis] TKK-01-0051</name>
    <dbReference type="NCBI Taxonomy" id="1324261"/>
    <lineage>
        <taxon>Bacteria</taxon>
        <taxon>Bacillati</taxon>
        <taxon>Actinomycetota</taxon>
        <taxon>Actinomycetes</taxon>
        <taxon>Mycobacteriales</taxon>
        <taxon>Mycobacteriaceae</taxon>
        <taxon>Mycobacterium</taxon>
        <taxon>Mycobacterium avium complex (MAC)</taxon>
    </lineage>
</organism>
<dbReference type="EMBL" id="JLXW01000001">
    <property type="protein sequence ID" value="KBZ69354.1"/>
    <property type="molecule type" value="Genomic_DNA"/>
</dbReference>
<proteinExistence type="predicted"/>
<accession>A0A051UJG7</accession>
<evidence type="ECO:0000313" key="2">
    <source>
        <dbReference type="Proteomes" id="UP000025947"/>
    </source>
</evidence>
<keyword evidence="2" id="KW-1185">Reference proteome</keyword>
<reference evidence="1 2" key="1">
    <citation type="submission" date="2014-04" db="EMBL/GenBank/DDBJ databases">
        <title>The Genome Sequence of Mycobacterium tuberculosis TKK-01-0051.</title>
        <authorList>
            <consortium name="The Broad Institute Genomics Platform"/>
            <consortium name="The Broad Institute Genome Sequencing Center for Infectious Disease"/>
            <person name="Earl A.M."/>
            <person name="Cohen K."/>
            <person name="Pym A."/>
            <person name="Bishai W."/>
            <person name="Maharaj K."/>
            <person name="Desjardins C."/>
            <person name="Abeel T."/>
            <person name="Young S."/>
            <person name="Zeng Q."/>
            <person name="Gargeya S."/>
            <person name="Abouelleil A."/>
            <person name="Alvarado L."/>
            <person name="Chapman S.B."/>
            <person name="Gainer-Dewar J."/>
            <person name="Goldberg J."/>
            <person name="Griggs A."/>
            <person name="Gujja S."/>
            <person name="Hansen M."/>
            <person name="Howarth C."/>
            <person name="Imamovic A."/>
            <person name="Larimer J."/>
            <person name="Murphy C."/>
            <person name="Naylor J."/>
            <person name="Pearson M."/>
            <person name="Poon T.W."/>
            <person name="Priest M."/>
            <person name="Roberts A."/>
            <person name="Saif S."/>
            <person name="Shea T."/>
            <person name="Sykes S."/>
            <person name="Wortman J."/>
            <person name="Nusbaum C."/>
            <person name="Birren B."/>
        </authorList>
    </citation>
    <scope>NUCLEOTIDE SEQUENCE [LARGE SCALE GENOMIC DNA]</scope>
    <source>
        <strain evidence="1 2">TKK-01-0051</strain>
    </source>
</reference>
<protein>
    <submittedName>
        <fullName evidence="1">Uncharacterized protein</fullName>
    </submittedName>
</protein>
<name>A0A051UJG7_9MYCO</name>
<gene>
    <name evidence="1" type="ORF">K875_00069</name>
</gene>
<dbReference type="Proteomes" id="UP000025947">
    <property type="component" value="Unassembled WGS sequence"/>
</dbReference>
<dbReference type="HOGENOM" id="CLU_2974618_0_0_11"/>
<sequence>MPRMYLPSVRGNSLCGLGGVNRWPLWLSRPVSAGRPCFAGNVRLSSMLEPSRAPQVWS</sequence>
<comment type="caution">
    <text evidence="1">The sequence shown here is derived from an EMBL/GenBank/DDBJ whole genome shotgun (WGS) entry which is preliminary data.</text>
</comment>
<evidence type="ECO:0000313" key="1">
    <source>
        <dbReference type="EMBL" id="KBZ69354.1"/>
    </source>
</evidence>
<dbReference type="AlphaFoldDB" id="A0A051UJG7"/>